<dbReference type="AlphaFoldDB" id="A0A4S4LP06"/>
<feature type="transmembrane region" description="Helical" evidence="7">
    <location>
        <begin position="422"/>
        <end position="448"/>
    </location>
</feature>
<comment type="caution">
    <text evidence="8">The sequence shown here is derived from an EMBL/GenBank/DDBJ whole genome shotgun (WGS) entry which is preliminary data.</text>
</comment>
<evidence type="ECO:0000256" key="6">
    <source>
        <dbReference type="SAM" id="MobiDB-lite"/>
    </source>
</evidence>
<feature type="transmembrane region" description="Helical" evidence="7">
    <location>
        <begin position="469"/>
        <end position="489"/>
    </location>
</feature>
<proteinExistence type="predicted"/>
<dbReference type="Proteomes" id="UP000310158">
    <property type="component" value="Unassembled WGS sequence"/>
</dbReference>
<keyword evidence="3 7" id="KW-0812">Transmembrane</keyword>
<evidence type="ECO:0000256" key="2">
    <source>
        <dbReference type="ARBA" id="ARBA00022448"/>
    </source>
</evidence>
<dbReference type="InterPro" id="IPR036259">
    <property type="entry name" value="MFS_trans_sf"/>
</dbReference>
<comment type="subcellular location">
    <subcellularLocation>
        <location evidence="1">Membrane</location>
        <topology evidence="1">Multi-pass membrane protein</topology>
    </subcellularLocation>
</comment>
<feature type="region of interest" description="Disordered" evidence="6">
    <location>
        <begin position="1"/>
        <end position="43"/>
    </location>
</feature>
<feature type="transmembrane region" description="Helical" evidence="7">
    <location>
        <begin position="249"/>
        <end position="271"/>
    </location>
</feature>
<sequence length="536" mass="57463">MRSKSLPSAFVARTGDSDERDRHASPEPENHPPEETSPLLRSESATVPPIPYQCAFQNATSLVKMTSLPITQLACLCAVHFVEPMVMNQVLPSVNEMLAGLQPPSDADSDSPGAGPYSGMIGSVFSTFQLFAVYQLVRLSGMSVSAPASMYSYPPCPILVFADSHRIRLPMKEVIDRALSIPASLSSANGAVVASMLGEITDSSNQAIAFSVFGFSQPLGDTVGTWVSTTFSNPAVTHPRLCDTVFFRAFPYFIPGVITAAIAFVCTTLAYHFMKETLPPGGHEPTTPETPSLDSPRADLFGHLAISKTNGILALLSAPAVRAICISAWTLSFTSTAFDVVFDFLCSTPIESGGLALSLLVLPLLLGRYDHLRVYTACMTLWPICFALLPLLNVIAWLGLPSVPSEDGGRFTLEHIDPRARTMVWCGILMLTALVRIACMAFSVNMILVKENAPSPASLGTTNGLVQSATTFAQAVGTAFVSALVALSFEHGVVLRYLWVVVLVGVSFVGMSLSKRVQKSREMSAGIKDEDEDDVD</sequence>
<gene>
    <name evidence="8" type="ORF">EW146_g6512</name>
</gene>
<dbReference type="PANTHER" id="PTHR23504">
    <property type="entry name" value="MAJOR FACILITATOR SUPERFAMILY DOMAIN-CONTAINING PROTEIN 10"/>
    <property type="match status" value="1"/>
</dbReference>
<keyword evidence="2" id="KW-0813">Transport</keyword>
<evidence type="ECO:0000313" key="8">
    <source>
        <dbReference type="EMBL" id="THH13755.1"/>
    </source>
</evidence>
<feature type="transmembrane region" description="Helical" evidence="7">
    <location>
        <begin position="352"/>
        <end position="369"/>
    </location>
</feature>
<evidence type="ECO:0000256" key="3">
    <source>
        <dbReference type="ARBA" id="ARBA00022692"/>
    </source>
</evidence>
<evidence type="ECO:0000256" key="5">
    <source>
        <dbReference type="ARBA" id="ARBA00023136"/>
    </source>
</evidence>
<dbReference type="EMBL" id="SGPL01000328">
    <property type="protein sequence ID" value="THH13755.1"/>
    <property type="molecule type" value="Genomic_DNA"/>
</dbReference>
<keyword evidence="9" id="KW-1185">Reference proteome</keyword>
<evidence type="ECO:0000313" key="9">
    <source>
        <dbReference type="Proteomes" id="UP000310158"/>
    </source>
</evidence>
<protein>
    <submittedName>
        <fullName evidence="8">Uncharacterized protein</fullName>
    </submittedName>
</protein>
<feature type="compositionally biased region" description="Basic and acidic residues" evidence="6">
    <location>
        <begin position="15"/>
        <end position="34"/>
    </location>
</feature>
<organism evidence="8 9">
    <name type="scientific">Bondarzewia mesenterica</name>
    <dbReference type="NCBI Taxonomy" id="1095465"/>
    <lineage>
        <taxon>Eukaryota</taxon>
        <taxon>Fungi</taxon>
        <taxon>Dikarya</taxon>
        <taxon>Basidiomycota</taxon>
        <taxon>Agaricomycotina</taxon>
        <taxon>Agaricomycetes</taxon>
        <taxon>Russulales</taxon>
        <taxon>Bondarzewiaceae</taxon>
        <taxon>Bondarzewia</taxon>
    </lineage>
</organism>
<evidence type="ECO:0000256" key="7">
    <source>
        <dbReference type="SAM" id="Phobius"/>
    </source>
</evidence>
<feature type="transmembrane region" description="Helical" evidence="7">
    <location>
        <begin position="495"/>
        <end position="513"/>
    </location>
</feature>
<dbReference type="OrthoDB" id="419616at2759"/>
<keyword evidence="5 7" id="KW-0472">Membrane</keyword>
<feature type="transmembrane region" description="Helical" evidence="7">
    <location>
        <begin position="312"/>
        <end position="332"/>
    </location>
</feature>
<evidence type="ECO:0000256" key="4">
    <source>
        <dbReference type="ARBA" id="ARBA00022989"/>
    </source>
</evidence>
<accession>A0A4S4LP06</accession>
<reference evidence="8 9" key="1">
    <citation type="submission" date="2019-02" db="EMBL/GenBank/DDBJ databases">
        <title>Genome sequencing of the rare red list fungi Bondarzewia mesenterica.</title>
        <authorList>
            <person name="Buettner E."/>
            <person name="Kellner H."/>
        </authorList>
    </citation>
    <scope>NUCLEOTIDE SEQUENCE [LARGE SCALE GENOMIC DNA]</scope>
    <source>
        <strain evidence="8 9">DSM 108281</strain>
    </source>
</reference>
<dbReference type="SUPFAM" id="SSF103473">
    <property type="entry name" value="MFS general substrate transporter"/>
    <property type="match status" value="1"/>
</dbReference>
<feature type="transmembrane region" description="Helical" evidence="7">
    <location>
        <begin position="381"/>
        <end position="402"/>
    </location>
</feature>
<name>A0A4S4LP06_9AGAM</name>
<dbReference type="GO" id="GO:0016020">
    <property type="term" value="C:membrane"/>
    <property type="evidence" value="ECO:0007669"/>
    <property type="project" value="UniProtKB-SubCell"/>
</dbReference>
<dbReference type="PANTHER" id="PTHR23504:SF15">
    <property type="entry name" value="MAJOR FACILITATOR SUPERFAMILY (MFS) PROFILE DOMAIN-CONTAINING PROTEIN"/>
    <property type="match status" value="1"/>
</dbReference>
<dbReference type="Gene3D" id="1.20.1250.20">
    <property type="entry name" value="MFS general substrate transporter like domains"/>
    <property type="match status" value="1"/>
</dbReference>
<keyword evidence="4 7" id="KW-1133">Transmembrane helix</keyword>
<evidence type="ECO:0000256" key="1">
    <source>
        <dbReference type="ARBA" id="ARBA00004141"/>
    </source>
</evidence>